<evidence type="ECO:0000313" key="3">
    <source>
        <dbReference type="Proteomes" id="UP000028547"/>
    </source>
</evidence>
<dbReference type="PANTHER" id="PTHR43459:SF1">
    <property type="entry name" value="EG:BACN32G11.4 PROTEIN"/>
    <property type="match status" value="1"/>
</dbReference>
<dbReference type="PROSITE" id="PS00166">
    <property type="entry name" value="ENOYL_COA_HYDRATASE"/>
    <property type="match status" value="1"/>
</dbReference>
<comment type="similarity">
    <text evidence="1">Belongs to the enoyl-CoA hydratase/isomerase family.</text>
</comment>
<dbReference type="Gene3D" id="3.90.226.10">
    <property type="entry name" value="2-enoyl-CoA Hydratase, Chain A, domain 1"/>
    <property type="match status" value="1"/>
</dbReference>
<gene>
    <name evidence="2" type="ORF">Q664_22265</name>
</gene>
<dbReference type="PANTHER" id="PTHR43459">
    <property type="entry name" value="ENOYL-COA HYDRATASE"/>
    <property type="match status" value="1"/>
</dbReference>
<dbReference type="EMBL" id="JPMI01000144">
    <property type="protein sequence ID" value="KFA91381.1"/>
    <property type="molecule type" value="Genomic_DNA"/>
</dbReference>
<dbReference type="GO" id="GO:0003824">
    <property type="term" value="F:catalytic activity"/>
    <property type="evidence" value="ECO:0007669"/>
    <property type="project" value="InterPro"/>
</dbReference>
<comment type="caution">
    <text evidence="2">The sequence shown here is derived from an EMBL/GenBank/DDBJ whole genome shotgun (WGS) entry which is preliminary data.</text>
</comment>
<organism evidence="2 3">
    <name type="scientific">Archangium violaceum Cb vi76</name>
    <dbReference type="NCBI Taxonomy" id="1406225"/>
    <lineage>
        <taxon>Bacteria</taxon>
        <taxon>Pseudomonadati</taxon>
        <taxon>Myxococcota</taxon>
        <taxon>Myxococcia</taxon>
        <taxon>Myxococcales</taxon>
        <taxon>Cystobacterineae</taxon>
        <taxon>Archangiaceae</taxon>
        <taxon>Archangium</taxon>
    </lineage>
</organism>
<dbReference type="SUPFAM" id="SSF52096">
    <property type="entry name" value="ClpP/crotonase"/>
    <property type="match status" value="1"/>
</dbReference>
<name>A0A084SSE6_9BACT</name>
<protein>
    <submittedName>
        <fullName evidence="2">Enoyl-CoA hydratase</fullName>
    </submittedName>
</protein>
<dbReference type="InterPro" id="IPR018376">
    <property type="entry name" value="Enoyl-CoA_hyd/isom_CS"/>
</dbReference>
<dbReference type="CDD" id="cd06558">
    <property type="entry name" value="crotonase-like"/>
    <property type="match status" value="1"/>
</dbReference>
<dbReference type="InterPro" id="IPR029045">
    <property type="entry name" value="ClpP/crotonase-like_dom_sf"/>
</dbReference>
<reference evidence="2 3" key="1">
    <citation type="submission" date="2014-07" db="EMBL/GenBank/DDBJ databases">
        <title>Draft Genome Sequence of Gephyronic Acid Producer, Cystobacter violaceus Strain Cb vi76.</title>
        <authorList>
            <person name="Stevens D.C."/>
            <person name="Young J."/>
            <person name="Carmichael R."/>
            <person name="Tan J."/>
            <person name="Taylor R.E."/>
        </authorList>
    </citation>
    <scope>NUCLEOTIDE SEQUENCE [LARGE SCALE GENOMIC DNA]</scope>
    <source>
        <strain evidence="2 3">Cb vi76</strain>
    </source>
</reference>
<dbReference type="AlphaFoldDB" id="A0A084SSE6"/>
<dbReference type="RefSeq" id="WP_043398799.1">
    <property type="nucleotide sequence ID" value="NZ_JPMI01000144.1"/>
</dbReference>
<accession>A0A084SSE6</accession>
<dbReference type="Proteomes" id="UP000028547">
    <property type="component" value="Unassembled WGS sequence"/>
</dbReference>
<sequence>MSTPSTAVLLEVEGAVATLTLNDAARRNAMTPELGEALRDRVAELKQRPDVRAVVLAGAGGAFSAGGDLQMLERLRQVSSEEARTFMLDFYARYLSVLELPVPTVAAVEGAAIGAGLCVALACDLCVVAEDAKLALNFVQLGLHPGMGATYFVPWRAGAQRGAELLLTGRRFDGREAVRLGLALEATPGPEVLARARTLAAQVAANAPLATRALKRRLAPDRAALLRALEDEARFQAESYGSEDLGEGLAAAAARRAPVFQGR</sequence>
<evidence type="ECO:0000256" key="1">
    <source>
        <dbReference type="RuleBase" id="RU003707"/>
    </source>
</evidence>
<dbReference type="Pfam" id="PF00378">
    <property type="entry name" value="ECH_1"/>
    <property type="match status" value="1"/>
</dbReference>
<dbReference type="InterPro" id="IPR001753">
    <property type="entry name" value="Enoyl-CoA_hydra/iso"/>
</dbReference>
<evidence type="ECO:0000313" key="2">
    <source>
        <dbReference type="EMBL" id="KFA91381.1"/>
    </source>
</evidence>
<proteinExistence type="inferred from homology"/>